<feature type="transmembrane region" description="Helical" evidence="1">
    <location>
        <begin position="6"/>
        <end position="24"/>
    </location>
</feature>
<proteinExistence type="predicted"/>
<feature type="transmembrane region" description="Helical" evidence="1">
    <location>
        <begin position="96"/>
        <end position="116"/>
    </location>
</feature>
<reference evidence="3" key="1">
    <citation type="submission" date="2018-09" db="EMBL/GenBank/DDBJ databases">
        <authorList>
            <person name="Zhu H."/>
        </authorList>
    </citation>
    <scope>NUCLEOTIDE SEQUENCE [LARGE SCALE GENOMIC DNA]</scope>
    <source>
        <strain evidence="3">K1W22B-1</strain>
    </source>
</reference>
<dbReference type="InterPro" id="IPR018750">
    <property type="entry name" value="DUF2306_membrane"/>
</dbReference>
<feature type="transmembrane region" description="Helical" evidence="1">
    <location>
        <begin position="128"/>
        <end position="151"/>
    </location>
</feature>
<protein>
    <submittedName>
        <fullName evidence="2">DUF2306 domain-containing protein</fullName>
    </submittedName>
</protein>
<dbReference type="RefSeq" id="WP_120060443.1">
    <property type="nucleotide sequence ID" value="NZ_QYRP01000002.1"/>
</dbReference>
<feature type="transmembrane region" description="Helical" evidence="1">
    <location>
        <begin position="36"/>
        <end position="54"/>
    </location>
</feature>
<dbReference type="Proteomes" id="UP000276542">
    <property type="component" value="Unassembled WGS sequence"/>
</dbReference>
<evidence type="ECO:0000313" key="3">
    <source>
        <dbReference type="Proteomes" id="UP000276542"/>
    </source>
</evidence>
<name>A0A3A5H8W1_9ACTN</name>
<keyword evidence="1" id="KW-1133">Transmembrane helix</keyword>
<keyword evidence="1" id="KW-0812">Transmembrane</keyword>
<comment type="caution">
    <text evidence="2">The sequence shown here is derived from an EMBL/GenBank/DDBJ whole genome shotgun (WGS) entry which is preliminary data.</text>
</comment>
<accession>A0A3A5H8W1</accession>
<dbReference type="Pfam" id="PF10067">
    <property type="entry name" value="DUF2306"/>
    <property type="match status" value="1"/>
</dbReference>
<evidence type="ECO:0000313" key="2">
    <source>
        <dbReference type="EMBL" id="RJS46471.1"/>
    </source>
</evidence>
<dbReference type="OrthoDB" id="3749011at2"/>
<feature type="transmembrane region" description="Helical" evidence="1">
    <location>
        <begin position="60"/>
        <end position="84"/>
    </location>
</feature>
<organism evidence="2 3">
    <name type="scientific">Nocardioides cavernaquae</name>
    <dbReference type="NCBI Taxonomy" id="2321396"/>
    <lineage>
        <taxon>Bacteria</taxon>
        <taxon>Bacillati</taxon>
        <taxon>Actinomycetota</taxon>
        <taxon>Actinomycetes</taxon>
        <taxon>Propionibacteriales</taxon>
        <taxon>Nocardioidaceae</taxon>
        <taxon>Nocardioides</taxon>
    </lineage>
</organism>
<dbReference type="AlphaFoldDB" id="A0A3A5H8W1"/>
<sequence>MTPLLVSHIFAASTALLLGGWQIFLSRKGSPTHRLVGRTWVLLAVYVSVTGFFIKDLNPGHFSFFHIFSVVTLTTTTMGVVAAMRHDIKRHRGNMIGTWIGMCVAFTLAVAVPERAIPTFVLARPGDAVLAILGIVMTTAAVLAAVSFVAARTTAVARSRESVSVAVRNPREVGVSTDGD</sequence>
<evidence type="ECO:0000256" key="1">
    <source>
        <dbReference type="SAM" id="Phobius"/>
    </source>
</evidence>
<keyword evidence="1" id="KW-0472">Membrane</keyword>
<keyword evidence="3" id="KW-1185">Reference proteome</keyword>
<dbReference type="EMBL" id="QYRP01000002">
    <property type="protein sequence ID" value="RJS46471.1"/>
    <property type="molecule type" value="Genomic_DNA"/>
</dbReference>
<gene>
    <name evidence="2" type="ORF">D4739_09780</name>
</gene>